<keyword evidence="2" id="KW-0479">Metal-binding</keyword>
<dbReference type="CDD" id="cd12148">
    <property type="entry name" value="fungal_TF_MHR"/>
    <property type="match status" value="1"/>
</dbReference>
<dbReference type="SMART" id="SM00066">
    <property type="entry name" value="GAL4"/>
    <property type="match status" value="1"/>
</dbReference>
<dbReference type="EMBL" id="CAMKVN010002110">
    <property type="protein sequence ID" value="CAI2179591.1"/>
    <property type="molecule type" value="Genomic_DNA"/>
</dbReference>
<dbReference type="PANTHER" id="PTHR31313:SF78">
    <property type="entry name" value="TRANSCRIPTION FACTOR DOMAIN-CONTAINING PROTEIN"/>
    <property type="match status" value="1"/>
</dbReference>
<dbReference type="GO" id="GO:0006351">
    <property type="term" value="P:DNA-templated transcription"/>
    <property type="evidence" value="ECO:0007669"/>
    <property type="project" value="InterPro"/>
</dbReference>
<feature type="compositionally biased region" description="Polar residues" evidence="8">
    <location>
        <begin position="857"/>
        <end position="869"/>
    </location>
</feature>
<dbReference type="InterPro" id="IPR036864">
    <property type="entry name" value="Zn2-C6_fun-type_DNA-bd_sf"/>
</dbReference>
<accession>A0A9W4SS50</accession>
<dbReference type="InterPro" id="IPR001138">
    <property type="entry name" value="Zn2Cys6_DnaBD"/>
</dbReference>
<dbReference type="SMART" id="SM00906">
    <property type="entry name" value="Fungal_trans"/>
    <property type="match status" value="1"/>
</dbReference>
<reference evidence="10" key="1">
    <citation type="submission" date="2022-08" db="EMBL/GenBank/DDBJ databases">
        <authorList>
            <person name="Kallberg Y."/>
            <person name="Tangrot J."/>
            <person name="Rosling A."/>
        </authorList>
    </citation>
    <scope>NUCLEOTIDE SEQUENCE</scope>
    <source>
        <strain evidence="10">Wild A</strain>
    </source>
</reference>
<feature type="region of interest" description="Disordered" evidence="8">
    <location>
        <begin position="428"/>
        <end position="457"/>
    </location>
</feature>
<dbReference type="GO" id="GO:0003677">
    <property type="term" value="F:DNA binding"/>
    <property type="evidence" value="ECO:0007669"/>
    <property type="project" value="UniProtKB-KW"/>
</dbReference>
<feature type="region of interest" description="Disordered" evidence="8">
    <location>
        <begin position="857"/>
        <end position="896"/>
    </location>
</feature>
<evidence type="ECO:0000256" key="5">
    <source>
        <dbReference type="ARBA" id="ARBA00023125"/>
    </source>
</evidence>
<dbReference type="Pfam" id="PF04082">
    <property type="entry name" value="Fungal_trans"/>
    <property type="match status" value="1"/>
</dbReference>
<dbReference type="InterPro" id="IPR007219">
    <property type="entry name" value="XnlR_reg_dom"/>
</dbReference>
<evidence type="ECO:0000256" key="6">
    <source>
        <dbReference type="ARBA" id="ARBA00023163"/>
    </source>
</evidence>
<dbReference type="InterPro" id="IPR051615">
    <property type="entry name" value="Transcr_Regulatory_Elem"/>
</dbReference>
<feature type="compositionally biased region" description="Polar residues" evidence="8">
    <location>
        <begin position="675"/>
        <end position="684"/>
    </location>
</feature>
<dbReference type="PROSITE" id="PS50048">
    <property type="entry name" value="ZN2_CY6_FUNGAL_2"/>
    <property type="match status" value="1"/>
</dbReference>
<keyword evidence="11" id="KW-1185">Reference proteome</keyword>
<feature type="region of interest" description="Disordered" evidence="8">
    <location>
        <begin position="116"/>
        <end position="151"/>
    </location>
</feature>
<feature type="region of interest" description="Disordered" evidence="8">
    <location>
        <begin position="934"/>
        <end position="958"/>
    </location>
</feature>
<dbReference type="GO" id="GO:0008270">
    <property type="term" value="F:zinc ion binding"/>
    <property type="evidence" value="ECO:0007669"/>
    <property type="project" value="InterPro"/>
</dbReference>
<dbReference type="GO" id="GO:0000981">
    <property type="term" value="F:DNA-binding transcription factor activity, RNA polymerase II-specific"/>
    <property type="evidence" value="ECO:0007669"/>
    <property type="project" value="InterPro"/>
</dbReference>
<dbReference type="AlphaFoldDB" id="A0A9W4SS50"/>
<feature type="compositionally biased region" description="Low complexity" evidence="8">
    <location>
        <begin position="428"/>
        <end position="442"/>
    </location>
</feature>
<dbReference type="OrthoDB" id="39175at2759"/>
<feature type="compositionally biased region" description="Polar residues" evidence="8">
    <location>
        <begin position="701"/>
        <end position="730"/>
    </location>
</feature>
<organism evidence="10 11">
    <name type="scientific">Funneliformis geosporum</name>
    <dbReference type="NCBI Taxonomy" id="1117311"/>
    <lineage>
        <taxon>Eukaryota</taxon>
        <taxon>Fungi</taxon>
        <taxon>Fungi incertae sedis</taxon>
        <taxon>Mucoromycota</taxon>
        <taxon>Glomeromycotina</taxon>
        <taxon>Glomeromycetes</taxon>
        <taxon>Glomerales</taxon>
        <taxon>Glomeraceae</taxon>
        <taxon>Funneliformis</taxon>
    </lineage>
</organism>
<keyword evidence="6" id="KW-0804">Transcription</keyword>
<evidence type="ECO:0000256" key="4">
    <source>
        <dbReference type="ARBA" id="ARBA00023015"/>
    </source>
</evidence>
<dbReference type="GO" id="GO:0005634">
    <property type="term" value="C:nucleus"/>
    <property type="evidence" value="ECO:0007669"/>
    <property type="project" value="UniProtKB-SubCell"/>
</dbReference>
<feature type="compositionally biased region" description="Low complexity" evidence="8">
    <location>
        <begin position="934"/>
        <end position="952"/>
    </location>
</feature>
<sequence length="958" mass="106239">MPDDVSFKRQRVSKACDSCRRKKVKCDGIQPACGNCTAFSLECTYNDTTKKRGPPKGYIEAIETRLHRMESLLGGLVHSNDPRAEAVLAELMHDDLRSQHKVGKFDFTNHHNIISVNTSNDGSQLESTNKSIIDSSNQNSPDSRKGNPTMDDLNDVMGILSIDENNQVRYHGRSSGFYLLKKSEKYKNGILSIKNHSNWNQPGEVIASTQNFDLLKRPELTELPSQEISDHLLELYFTHVHPILPFVYKPRFFDQLKNKDHLPHLLLNAIYSFAALFSDRLDIRKVPEDYTTSGEIYFDRAKALLDNDYDKARISTIQALLILSLREYGVGKITRAWLWSGMAARMAQDLGIHRNNEKWHPIKLSREEREEQKRVFWACFVLDRIPSAHLGRPLAIDEKDVDAAHPSEEEDDEHESLPFKMEHVTASSTSSPISSSCSLMGSPASSNTSHQSAKDPSCQSHAVSRFNHLLKLCEIMGRVLQNVYAIRSTHVSMTTDTVLSILDSSLTSWFISLPPHLQYNPSSDHPSDAPTLVLHIIYYSALILLHQPYSVGQQSSYNISSQAANAITEIADTLMKRNILRHSLNVIVYCVFISGVIHTYNAAIEDTSVSQPAKMNLAKSIKVLNELKKFWPTANKYVDLLHGLVDLKDVQLDSTPSLKSNISTDGARLSRKRVNSSNNIQSPPSVGVVDRHVRQARYRAQHNQPAQPNNENNTSKASQNFNTVPSSLNPSAAYQRLPSVLSFNNHASLTSQPTQFTSPPFTQQQPSRQQLRHDLPESAQMFNNTLGFRYMASNANEPQSQPTIGDTDPYAAPGMATNNSVGNSAFESLNTGFWGIPHNADLDEWSSFIGSQHLQSQFASPPTLPSQSAHIPISRGGVPSVPSSTTGSSSLQHQQQQVLLHNDGNDVNMFADNHPLTSGAAGISNNGVGKRSSTAFNNSSSGGNSSGTDNSTVPLAYY</sequence>
<gene>
    <name evidence="10" type="ORF">FWILDA_LOCUS9165</name>
</gene>
<evidence type="ECO:0000313" key="10">
    <source>
        <dbReference type="EMBL" id="CAI2179591.1"/>
    </source>
</evidence>
<feature type="domain" description="Zn(2)-C6 fungal-type" evidence="9">
    <location>
        <begin position="15"/>
        <end position="45"/>
    </location>
</feature>
<dbReference type="Pfam" id="PF00172">
    <property type="entry name" value="Zn_clus"/>
    <property type="match status" value="1"/>
</dbReference>
<evidence type="ECO:0000256" key="8">
    <source>
        <dbReference type="SAM" id="MobiDB-lite"/>
    </source>
</evidence>
<evidence type="ECO:0000259" key="9">
    <source>
        <dbReference type="PROSITE" id="PS50048"/>
    </source>
</evidence>
<feature type="compositionally biased region" description="Low complexity" evidence="8">
    <location>
        <begin position="876"/>
        <end position="896"/>
    </location>
</feature>
<evidence type="ECO:0000256" key="7">
    <source>
        <dbReference type="ARBA" id="ARBA00023242"/>
    </source>
</evidence>
<keyword evidence="5" id="KW-0238">DNA-binding</keyword>
<keyword evidence="4" id="KW-0805">Transcription regulation</keyword>
<dbReference type="CDD" id="cd00067">
    <property type="entry name" value="GAL4"/>
    <property type="match status" value="1"/>
</dbReference>
<dbReference type="PANTHER" id="PTHR31313">
    <property type="entry name" value="TY1 ENHANCER ACTIVATOR"/>
    <property type="match status" value="1"/>
</dbReference>
<protein>
    <submittedName>
        <fullName evidence="10">10766_t:CDS:1</fullName>
    </submittedName>
</protein>
<evidence type="ECO:0000256" key="3">
    <source>
        <dbReference type="ARBA" id="ARBA00022833"/>
    </source>
</evidence>
<evidence type="ECO:0000313" key="11">
    <source>
        <dbReference type="Proteomes" id="UP001153678"/>
    </source>
</evidence>
<comment type="caution">
    <text evidence="10">The sequence shown here is derived from an EMBL/GenBank/DDBJ whole genome shotgun (WGS) entry which is preliminary data.</text>
</comment>
<dbReference type="Proteomes" id="UP001153678">
    <property type="component" value="Unassembled WGS sequence"/>
</dbReference>
<feature type="compositionally biased region" description="Low complexity" evidence="8">
    <location>
        <begin position="750"/>
        <end position="769"/>
    </location>
</feature>
<keyword evidence="7" id="KW-0539">Nucleus</keyword>
<comment type="subcellular location">
    <subcellularLocation>
        <location evidence="1">Nucleus</location>
    </subcellularLocation>
</comment>
<name>A0A9W4SS50_9GLOM</name>
<keyword evidence="3" id="KW-0862">Zinc</keyword>
<feature type="compositionally biased region" description="Polar residues" evidence="8">
    <location>
        <begin position="116"/>
        <end position="141"/>
    </location>
</feature>
<dbReference type="PROSITE" id="PS00463">
    <property type="entry name" value="ZN2_CY6_FUNGAL_1"/>
    <property type="match status" value="1"/>
</dbReference>
<evidence type="ECO:0000256" key="1">
    <source>
        <dbReference type="ARBA" id="ARBA00004123"/>
    </source>
</evidence>
<proteinExistence type="predicted"/>
<feature type="region of interest" description="Disordered" evidence="8">
    <location>
        <begin position="656"/>
        <end position="730"/>
    </location>
</feature>
<feature type="region of interest" description="Disordered" evidence="8">
    <location>
        <begin position="750"/>
        <end position="771"/>
    </location>
</feature>
<dbReference type="SUPFAM" id="SSF57701">
    <property type="entry name" value="Zn2/Cys6 DNA-binding domain"/>
    <property type="match status" value="1"/>
</dbReference>
<dbReference type="Gene3D" id="4.10.240.10">
    <property type="entry name" value="Zn(2)-C6 fungal-type DNA-binding domain"/>
    <property type="match status" value="1"/>
</dbReference>
<evidence type="ECO:0000256" key="2">
    <source>
        <dbReference type="ARBA" id="ARBA00022723"/>
    </source>
</evidence>